<dbReference type="AlphaFoldDB" id="A0A839QQD8"/>
<sequence length="218" mass="23043">MSHAAETAAGGPAELTRAQQSVKEHSAAIRWASRILPLIGLAVCAGFVIAGLKSGVLSSQDDLRAFIDSLGFWGPLVFGFASFASVVFPIVPGGLLVLAAPVLFGPVTGTIINWVAVCAGSLLNFIIARHIGLALIETLFSEKLVEKYLGWTRHRNFARAFAIAIVLPVAPDDLLCYLAGTTKMRFSAYAIIILLGKIPTLLAYGLGISALLATVVPW</sequence>
<dbReference type="GO" id="GO:0005886">
    <property type="term" value="C:plasma membrane"/>
    <property type="evidence" value="ECO:0007669"/>
    <property type="project" value="UniProtKB-SubCell"/>
</dbReference>
<feature type="domain" description="VTT" evidence="8">
    <location>
        <begin position="91"/>
        <end position="205"/>
    </location>
</feature>
<protein>
    <recommendedName>
        <fullName evidence="7">TVP38/TMEM64 family membrane protein</fullName>
    </recommendedName>
</protein>
<reference evidence="9 10" key="1">
    <citation type="submission" date="2020-08" db="EMBL/GenBank/DDBJ databases">
        <title>Sequencing the genomes of 1000 actinobacteria strains.</title>
        <authorList>
            <person name="Klenk H.-P."/>
        </authorList>
    </citation>
    <scope>NUCLEOTIDE SEQUENCE [LARGE SCALE GENOMIC DNA]</scope>
    <source>
        <strain evidence="9 10">DSM 23040</strain>
    </source>
</reference>
<comment type="subcellular location">
    <subcellularLocation>
        <location evidence="1 7">Cell membrane</location>
        <topology evidence="1 7">Multi-pass membrane protein</topology>
    </subcellularLocation>
</comment>
<feature type="transmembrane region" description="Helical" evidence="7">
    <location>
        <begin position="111"/>
        <end position="136"/>
    </location>
</feature>
<keyword evidence="5 7" id="KW-1133">Transmembrane helix</keyword>
<keyword evidence="4 7" id="KW-0812">Transmembrane</keyword>
<dbReference type="EMBL" id="JACHWP010000001">
    <property type="protein sequence ID" value="MBB3022713.1"/>
    <property type="molecule type" value="Genomic_DNA"/>
</dbReference>
<comment type="similarity">
    <text evidence="2 7">Belongs to the TVP38/TMEM64 family.</text>
</comment>
<evidence type="ECO:0000313" key="9">
    <source>
        <dbReference type="EMBL" id="MBB3022713.1"/>
    </source>
</evidence>
<evidence type="ECO:0000259" key="8">
    <source>
        <dbReference type="Pfam" id="PF09335"/>
    </source>
</evidence>
<evidence type="ECO:0000256" key="1">
    <source>
        <dbReference type="ARBA" id="ARBA00004651"/>
    </source>
</evidence>
<dbReference type="InterPro" id="IPR015414">
    <property type="entry name" value="TMEM64"/>
</dbReference>
<evidence type="ECO:0000256" key="5">
    <source>
        <dbReference type="ARBA" id="ARBA00022989"/>
    </source>
</evidence>
<accession>A0A839QQD8</accession>
<dbReference type="PANTHER" id="PTHR12677:SF49">
    <property type="entry name" value="TVP38_TMEM64 FAMILY MEMBRANE PROTEIN"/>
    <property type="match status" value="1"/>
</dbReference>
<feature type="transmembrane region" description="Helical" evidence="7">
    <location>
        <begin position="186"/>
        <end position="216"/>
    </location>
</feature>
<gene>
    <name evidence="9" type="ORF">FHX50_000961</name>
</gene>
<dbReference type="Pfam" id="PF09335">
    <property type="entry name" value="VTT_dom"/>
    <property type="match status" value="1"/>
</dbReference>
<feature type="transmembrane region" description="Helical" evidence="7">
    <location>
        <begin position="157"/>
        <end position="180"/>
    </location>
</feature>
<evidence type="ECO:0000256" key="6">
    <source>
        <dbReference type="ARBA" id="ARBA00023136"/>
    </source>
</evidence>
<evidence type="ECO:0000256" key="7">
    <source>
        <dbReference type="RuleBase" id="RU366058"/>
    </source>
</evidence>
<dbReference type="PANTHER" id="PTHR12677">
    <property type="entry name" value="GOLGI APPARATUS MEMBRANE PROTEIN TVP38-RELATED"/>
    <property type="match status" value="1"/>
</dbReference>
<keyword evidence="3 7" id="KW-1003">Cell membrane</keyword>
<evidence type="ECO:0000256" key="4">
    <source>
        <dbReference type="ARBA" id="ARBA00022692"/>
    </source>
</evidence>
<feature type="transmembrane region" description="Helical" evidence="7">
    <location>
        <begin position="72"/>
        <end position="91"/>
    </location>
</feature>
<proteinExistence type="inferred from homology"/>
<evidence type="ECO:0000313" key="10">
    <source>
        <dbReference type="Proteomes" id="UP000568050"/>
    </source>
</evidence>
<dbReference type="Proteomes" id="UP000568050">
    <property type="component" value="Unassembled WGS sequence"/>
</dbReference>
<evidence type="ECO:0000256" key="2">
    <source>
        <dbReference type="ARBA" id="ARBA00008640"/>
    </source>
</evidence>
<comment type="caution">
    <text evidence="9">The sequence shown here is derived from an EMBL/GenBank/DDBJ whole genome shotgun (WGS) entry which is preliminary data.</text>
</comment>
<keyword evidence="6 7" id="KW-0472">Membrane</keyword>
<feature type="transmembrane region" description="Helical" evidence="7">
    <location>
        <begin position="31"/>
        <end position="52"/>
    </location>
</feature>
<dbReference type="RefSeq" id="WP_183374975.1">
    <property type="nucleotide sequence ID" value="NZ_CBCSFZ010000004.1"/>
</dbReference>
<keyword evidence="10" id="KW-1185">Reference proteome</keyword>
<evidence type="ECO:0000256" key="3">
    <source>
        <dbReference type="ARBA" id="ARBA00022475"/>
    </source>
</evidence>
<dbReference type="InterPro" id="IPR032816">
    <property type="entry name" value="VTT_dom"/>
</dbReference>
<name>A0A839QQD8_9MICO</name>
<organism evidence="9 10">
    <name type="scientific">Helcobacillus massiliensis</name>
    <dbReference type="NCBI Taxonomy" id="521392"/>
    <lineage>
        <taxon>Bacteria</taxon>
        <taxon>Bacillati</taxon>
        <taxon>Actinomycetota</taxon>
        <taxon>Actinomycetes</taxon>
        <taxon>Micrococcales</taxon>
        <taxon>Dermabacteraceae</taxon>
        <taxon>Helcobacillus</taxon>
    </lineage>
</organism>